<organism evidence="16 17">
    <name type="scientific">Rhodopirellula sallentina SM41</name>
    <dbReference type="NCBI Taxonomy" id="1263870"/>
    <lineage>
        <taxon>Bacteria</taxon>
        <taxon>Pseudomonadati</taxon>
        <taxon>Planctomycetota</taxon>
        <taxon>Planctomycetia</taxon>
        <taxon>Pirellulales</taxon>
        <taxon>Pirellulaceae</taxon>
        <taxon>Rhodopirellula</taxon>
    </lineage>
</organism>
<dbReference type="UniPathway" id="UPA00109">
    <property type="reaction ID" value="UER00185"/>
</dbReference>
<feature type="binding site" evidence="12">
    <location>
        <position position="58"/>
    </location>
    <ligand>
        <name>substrate</name>
    </ligand>
</feature>
<dbReference type="GO" id="GO:0006094">
    <property type="term" value="P:gluconeogenesis"/>
    <property type="evidence" value="ECO:0007669"/>
    <property type="project" value="TreeGrafter"/>
</dbReference>
<keyword evidence="11 12" id="KW-0324">Glycolysis</keyword>
<keyword evidence="7 12" id="KW-0808">Transferase</keyword>
<dbReference type="GO" id="GO:0006096">
    <property type="term" value="P:glycolytic process"/>
    <property type="evidence" value="ECO:0007669"/>
    <property type="project" value="UniProtKB-UniRule"/>
</dbReference>
<evidence type="ECO:0000313" key="17">
    <source>
        <dbReference type="Proteomes" id="UP000011885"/>
    </source>
</evidence>
<feature type="binding site" evidence="12 14">
    <location>
        <position position="348"/>
    </location>
    <ligand>
        <name>ATP</name>
        <dbReference type="ChEBI" id="CHEBI:30616"/>
    </ligand>
</feature>
<keyword evidence="9 12" id="KW-0418">Kinase</keyword>
<dbReference type="GO" id="GO:0043531">
    <property type="term" value="F:ADP binding"/>
    <property type="evidence" value="ECO:0007669"/>
    <property type="project" value="TreeGrafter"/>
</dbReference>
<feature type="binding site" evidence="13">
    <location>
        <position position="58"/>
    </location>
    <ligand>
        <name>(2R)-3-phosphoglycerate</name>
        <dbReference type="ChEBI" id="CHEBI:58272"/>
    </ligand>
</feature>
<feature type="binding site" evidence="12">
    <location>
        <position position="141"/>
    </location>
    <ligand>
        <name>substrate</name>
    </ligand>
</feature>
<evidence type="ECO:0000256" key="12">
    <source>
        <dbReference type="HAMAP-Rule" id="MF_00145"/>
    </source>
</evidence>
<feature type="binding site" evidence="13">
    <location>
        <position position="141"/>
    </location>
    <ligand>
        <name>(2R)-3-phosphoglycerate</name>
        <dbReference type="ChEBI" id="CHEBI:58272"/>
    </ligand>
</feature>
<feature type="binding site" evidence="12 14">
    <location>
        <begin position="374"/>
        <end position="377"/>
    </location>
    <ligand>
        <name>ATP</name>
        <dbReference type="ChEBI" id="CHEBI:30616"/>
    </ligand>
</feature>
<evidence type="ECO:0000256" key="9">
    <source>
        <dbReference type="ARBA" id="ARBA00022777"/>
    </source>
</evidence>
<feature type="binding site" evidence="12">
    <location>
        <position position="317"/>
    </location>
    <ligand>
        <name>ATP</name>
        <dbReference type="ChEBI" id="CHEBI:30616"/>
    </ligand>
</feature>
<dbReference type="GO" id="GO:0005524">
    <property type="term" value="F:ATP binding"/>
    <property type="evidence" value="ECO:0007669"/>
    <property type="project" value="UniProtKB-KW"/>
</dbReference>
<keyword evidence="17" id="KW-1185">Reference proteome</keyword>
<keyword evidence="8 12" id="KW-0547">Nucleotide-binding</keyword>
<dbReference type="InterPro" id="IPR001576">
    <property type="entry name" value="Phosphoglycerate_kinase"/>
</dbReference>
<dbReference type="PRINTS" id="PR00477">
    <property type="entry name" value="PHGLYCKINASE"/>
</dbReference>
<dbReference type="Pfam" id="PF00162">
    <property type="entry name" value="PGK"/>
    <property type="match status" value="1"/>
</dbReference>
<dbReference type="EC" id="2.7.2.3" evidence="5 12"/>
<evidence type="ECO:0000256" key="3">
    <source>
        <dbReference type="ARBA" id="ARBA00008982"/>
    </source>
</evidence>
<evidence type="ECO:0000256" key="14">
    <source>
        <dbReference type="PIRSR" id="PIRSR000724-2"/>
    </source>
</evidence>
<evidence type="ECO:0000256" key="7">
    <source>
        <dbReference type="ARBA" id="ARBA00022679"/>
    </source>
</evidence>
<evidence type="ECO:0000256" key="8">
    <source>
        <dbReference type="ARBA" id="ARBA00022741"/>
    </source>
</evidence>
<comment type="caution">
    <text evidence="16">The sequence shown here is derived from an EMBL/GenBank/DDBJ whole genome shotgun (WGS) entry which is preliminary data.</text>
</comment>
<accession>M5TU08</accession>
<comment type="catalytic activity">
    <reaction evidence="1 12 15">
        <text>(2R)-3-phosphoglycerate + ATP = (2R)-3-phospho-glyceroyl phosphate + ADP</text>
        <dbReference type="Rhea" id="RHEA:14801"/>
        <dbReference type="ChEBI" id="CHEBI:30616"/>
        <dbReference type="ChEBI" id="CHEBI:57604"/>
        <dbReference type="ChEBI" id="CHEBI:58272"/>
        <dbReference type="ChEBI" id="CHEBI:456216"/>
        <dbReference type="EC" id="2.7.2.3"/>
    </reaction>
</comment>
<proteinExistence type="inferred from homology"/>
<feature type="binding site" evidence="12 13">
    <location>
        <begin position="42"/>
        <end position="44"/>
    </location>
    <ligand>
        <name>substrate</name>
    </ligand>
</feature>
<feature type="binding site" evidence="12 13">
    <location>
        <begin position="81"/>
        <end position="84"/>
    </location>
    <ligand>
        <name>substrate</name>
    </ligand>
</feature>
<dbReference type="GO" id="GO:0005829">
    <property type="term" value="C:cytosol"/>
    <property type="evidence" value="ECO:0007669"/>
    <property type="project" value="UniProtKB-ARBA"/>
</dbReference>
<dbReference type="PROSITE" id="PS00111">
    <property type="entry name" value="PGLYCERATE_KINASE"/>
    <property type="match status" value="1"/>
</dbReference>
<evidence type="ECO:0000256" key="4">
    <source>
        <dbReference type="ARBA" id="ARBA00011245"/>
    </source>
</evidence>
<dbReference type="InterPro" id="IPR036043">
    <property type="entry name" value="Phosphoglycerate_kinase_sf"/>
</dbReference>
<comment type="similarity">
    <text evidence="3 12 15">Belongs to the phosphoglycerate kinase family.</text>
</comment>
<gene>
    <name evidence="12" type="primary">pgk</name>
    <name evidence="16" type="ORF">RSSM_05894</name>
</gene>
<keyword evidence="10 12" id="KW-0067">ATP-binding</keyword>
<dbReference type="InterPro" id="IPR015824">
    <property type="entry name" value="Phosphoglycerate_kinase_N"/>
</dbReference>
<feature type="binding site" evidence="13">
    <location>
        <position position="174"/>
    </location>
    <ligand>
        <name>(2R)-3-phosphoglycerate</name>
        <dbReference type="ChEBI" id="CHEBI:58272"/>
    </ligand>
</feature>
<dbReference type="InterPro" id="IPR015911">
    <property type="entry name" value="Phosphoglycerate_kinase_CS"/>
</dbReference>
<keyword evidence="12" id="KW-0963">Cytoplasm</keyword>
<dbReference type="AlphaFoldDB" id="M5TU08"/>
<evidence type="ECO:0000256" key="1">
    <source>
        <dbReference type="ARBA" id="ARBA00000642"/>
    </source>
</evidence>
<evidence type="ECO:0000256" key="15">
    <source>
        <dbReference type="RuleBase" id="RU000532"/>
    </source>
</evidence>
<dbReference type="PIRSF" id="PIRSF000724">
    <property type="entry name" value="Pgk"/>
    <property type="match status" value="1"/>
</dbReference>
<feature type="binding site" evidence="12">
    <location>
        <position position="174"/>
    </location>
    <ligand>
        <name>substrate</name>
    </ligand>
</feature>
<dbReference type="Proteomes" id="UP000011885">
    <property type="component" value="Unassembled WGS sequence"/>
</dbReference>
<dbReference type="FunFam" id="3.40.50.1260:FF:000003">
    <property type="entry name" value="Phosphoglycerate kinase"/>
    <property type="match status" value="1"/>
</dbReference>
<comment type="subunit">
    <text evidence="4 12">Monomer.</text>
</comment>
<protein>
    <recommendedName>
        <fullName evidence="6 12">Phosphoglycerate kinase</fullName>
        <ecNumber evidence="5 12">2.7.2.3</ecNumber>
    </recommendedName>
</protein>
<evidence type="ECO:0000256" key="13">
    <source>
        <dbReference type="PIRSR" id="PIRSR000724-1"/>
    </source>
</evidence>
<feature type="binding site" evidence="12 14">
    <location>
        <position position="227"/>
    </location>
    <ligand>
        <name>ATP</name>
        <dbReference type="ChEBI" id="CHEBI:30616"/>
    </ligand>
</feature>
<dbReference type="Gene3D" id="3.40.50.1260">
    <property type="entry name" value="Phosphoglycerate kinase, N-terminal domain"/>
    <property type="match status" value="2"/>
</dbReference>
<evidence type="ECO:0000256" key="5">
    <source>
        <dbReference type="ARBA" id="ARBA00013061"/>
    </source>
</evidence>
<name>M5TU08_9BACT</name>
<reference evidence="16 17" key="1">
    <citation type="journal article" date="2013" name="Mar. Genomics">
        <title>Expression of sulfatases in Rhodopirellula baltica and the diversity of sulfatases in the genus Rhodopirellula.</title>
        <authorList>
            <person name="Wegner C.E."/>
            <person name="Richter-Heitmann T."/>
            <person name="Klindworth A."/>
            <person name="Klockow C."/>
            <person name="Richter M."/>
            <person name="Achstetter T."/>
            <person name="Glockner F.O."/>
            <person name="Harder J."/>
        </authorList>
    </citation>
    <scope>NUCLEOTIDE SEQUENCE [LARGE SCALE GENOMIC DNA]</scope>
    <source>
        <strain evidence="16 17">SM41</strain>
    </source>
</reference>
<comment type="subcellular location">
    <subcellularLocation>
        <location evidence="12">Cytoplasm</location>
    </subcellularLocation>
</comment>
<evidence type="ECO:0000256" key="10">
    <source>
        <dbReference type="ARBA" id="ARBA00022840"/>
    </source>
</evidence>
<sequence>MNINPISNFPAFFQSTGALFPMAKKTIDQTEVQGKTVLMRVDFNVPLDENLAITDDRRIRMALPSIKSVVDRGGKLILMSHLGRPTGGEGDEKFSLQPAATRLGELLGSTVHFAADTVGDDATAKAAALGEGEVLVLENLRFNPGEKKGDAEFAGKLAAMADVYCNDAFGTCHRKDASMVAVPEAMSGKPRVVGHLVAKEIAYLSDAISTPARPFVAILGGAKVSDKINVINNLLGICDAILIGGAMAYTFSLAQGGKVGNSLVEKDKVDLAKELLAKSDGKLHLPSDTHCGDDFGNIAGCNKAVVKAGEIPDGMEGLDIGPETAKAYSEIIKDAKTVVWNGPMGVFEKPPMDEGTKAVAQAVADSDATSIIGGGDSAAAVEQLGFAEQVSHVSTGGGASLAMLEGQSFAAVDLLDEA</sequence>
<evidence type="ECO:0000256" key="6">
    <source>
        <dbReference type="ARBA" id="ARBA00016471"/>
    </source>
</evidence>
<dbReference type="PATRIC" id="fig|1263870.3.peg.6249"/>
<evidence type="ECO:0000256" key="2">
    <source>
        <dbReference type="ARBA" id="ARBA00004838"/>
    </source>
</evidence>
<dbReference type="PANTHER" id="PTHR11406">
    <property type="entry name" value="PHOSPHOGLYCERATE KINASE"/>
    <property type="match status" value="1"/>
</dbReference>
<dbReference type="FunFam" id="3.40.50.1260:FF:000006">
    <property type="entry name" value="Phosphoglycerate kinase"/>
    <property type="match status" value="1"/>
</dbReference>
<dbReference type="HAMAP" id="MF_00145">
    <property type="entry name" value="Phosphoglyc_kinase"/>
    <property type="match status" value="1"/>
</dbReference>
<dbReference type="PANTHER" id="PTHR11406:SF23">
    <property type="entry name" value="PHOSPHOGLYCERATE KINASE 1, CHLOROPLASTIC-RELATED"/>
    <property type="match status" value="1"/>
</dbReference>
<dbReference type="EMBL" id="ANOH01000411">
    <property type="protein sequence ID" value="EMI52677.1"/>
    <property type="molecule type" value="Genomic_DNA"/>
</dbReference>
<dbReference type="SUPFAM" id="SSF53748">
    <property type="entry name" value="Phosphoglycerate kinase"/>
    <property type="match status" value="1"/>
</dbReference>
<evidence type="ECO:0000256" key="11">
    <source>
        <dbReference type="ARBA" id="ARBA00023152"/>
    </source>
</evidence>
<evidence type="ECO:0000313" key="16">
    <source>
        <dbReference type="EMBL" id="EMI52677.1"/>
    </source>
</evidence>
<dbReference type="GO" id="GO:0004618">
    <property type="term" value="F:phosphoglycerate kinase activity"/>
    <property type="evidence" value="ECO:0007669"/>
    <property type="project" value="UniProtKB-UniRule"/>
</dbReference>
<comment type="pathway">
    <text evidence="2 12">Carbohydrate degradation; glycolysis; pyruvate from D-glyceraldehyde 3-phosphate: step 2/5.</text>
</comment>